<evidence type="ECO:0000313" key="2">
    <source>
        <dbReference type="Proteomes" id="UP000305511"/>
    </source>
</evidence>
<protein>
    <submittedName>
        <fullName evidence="1">Uncharacterized protein</fullName>
    </submittedName>
</protein>
<dbReference type="AlphaFoldDB" id="A0A4U3MJ00"/>
<name>A0A4U3MJ00_ENTFL</name>
<sequence>MELNAGNIITYLESLPDRGASSYQILTYFNLEFSKLNQQTLSRQVQYKYNVMKTYVSINDRITTIYQLN</sequence>
<comment type="caution">
    <text evidence="1">The sequence shown here is derived from an EMBL/GenBank/DDBJ whole genome shotgun (WGS) entry which is preliminary data.</text>
</comment>
<dbReference type="EMBL" id="SIYF01000119">
    <property type="protein sequence ID" value="TKK88512.1"/>
    <property type="molecule type" value="Genomic_DNA"/>
</dbReference>
<proteinExistence type="predicted"/>
<organism evidence="1 2">
    <name type="scientific">Enterococcus faecalis</name>
    <name type="common">Streptococcus faecalis</name>
    <dbReference type="NCBI Taxonomy" id="1351"/>
    <lineage>
        <taxon>Bacteria</taxon>
        <taxon>Bacillati</taxon>
        <taxon>Bacillota</taxon>
        <taxon>Bacilli</taxon>
        <taxon>Lactobacillales</taxon>
        <taxon>Enterococcaceae</taxon>
        <taxon>Enterococcus</taxon>
    </lineage>
</organism>
<dbReference type="Proteomes" id="UP000305511">
    <property type="component" value="Unassembled WGS sequence"/>
</dbReference>
<dbReference type="RefSeq" id="WP_071646768.1">
    <property type="nucleotide sequence ID" value="NZ_CP018004.2"/>
</dbReference>
<reference evidence="1 2" key="1">
    <citation type="submission" date="2019-02" db="EMBL/GenBank/DDBJ databases">
        <title>Bacteria dissemination in different level of health care in South Africa: the effectiveness of infections prevention and control.</title>
        <authorList>
            <person name="Shobo C."/>
            <person name="Amoako D.G."/>
            <person name="Allam M."/>
            <person name="Ismail A."/>
            <person name="Bester L.A."/>
            <person name="Essack S.Y."/>
        </authorList>
    </citation>
    <scope>NUCLEOTIDE SEQUENCE [LARGE SCALE GENOMIC DNA]</scope>
    <source>
        <strain evidence="1 2">2SIL2</strain>
    </source>
</reference>
<accession>A0A4U3MJ00</accession>
<gene>
    <name evidence="1" type="ORF">EY666_05485</name>
</gene>
<evidence type="ECO:0000313" key="1">
    <source>
        <dbReference type="EMBL" id="TKK88512.1"/>
    </source>
</evidence>